<keyword evidence="1" id="KW-0472">Membrane</keyword>
<reference evidence="2" key="1">
    <citation type="submission" date="2024-05" db="EMBL/GenBank/DDBJ databases">
        <authorList>
            <person name="Kim S."/>
            <person name="Heo J."/>
            <person name="Choi H."/>
            <person name="Choi Y."/>
            <person name="Kwon S.-W."/>
            <person name="Kim Y."/>
        </authorList>
    </citation>
    <scope>NUCLEOTIDE SEQUENCE</scope>
    <source>
        <strain evidence="2">KACC 23698</strain>
    </source>
</reference>
<dbReference type="RefSeq" id="WP_406858454.1">
    <property type="nucleotide sequence ID" value="NZ_CP157484.1"/>
</dbReference>
<dbReference type="Gene3D" id="2.60.40.1120">
    <property type="entry name" value="Carboxypeptidase-like, regulatory domain"/>
    <property type="match status" value="1"/>
</dbReference>
<gene>
    <name evidence="2" type="ORF">ABEG18_12830</name>
</gene>
<dbReference type="GO" id="GO:0004180">
    <property type="term" value="F:carboxypeptidase activity"/>
    <property type="evidence" value="ECO:0007669"/>
    <property type="project" value="UniProtKB-KW"/>
</dbReference>
<organism evidence="2">
    <name type="scientific">Alsobacter sp. KACC 23698</name>
    <dbReference type="NCBI Taxonomy" id="3149229"/>
    <lineage>
        <taxon>Bacteria</taxon>
        <taxon>Pseudomonadati</taxon>
        <taxon>Pseudomonadota</taxon>
        <taxon>Alphaproteobacteria</taxon>
        <taxon>Hyphomicrobiales</taxon>
        <taxon>Alsobacteraceae</taxon>
        <taxon>Alsobacter</taxon>
    </lineage>
</organism>
<dbReference type="AlphaFoldDB" id="A0AAU7JNA0"/>
<dbReference type="InterPro" id="IPR008969">
    <property type="entry name" value="CarboxyPept-like_regulatory"/>
</dbReference>
<sequence length="134" mass="14559">MADDDAPRPRWRRLLLNRFVLTPAILALTAGAWNLYVVTHNHGVVAGRVVDAAGRPVEGAEVVLWTFNFTTFAEKGHAVTGPDGGFRFADNASHNIQLSAAKPGVGRSERTPVRLYFRAQDVTLAKPLRLQAGA</sequence>
<accession>A0AAU7JNA0</accession>
<feature type="transmembrane region" description="Helical" evidence="1">
    <location>
        <begin position="15"/>
        <end position="36"/>
    </location>
</feature>
<evidence type="ECO:0000256" key="1">
    <source>
        <dbReference type="SAM" id="Phobius"/>
    </source>
</evidence>
<keyword evidence="2" id="KW-0645">Protease</keyword>
<dbReference type="SUPFAM" id="SSF49464">
    <property type="entry name" value="Carboxypeptidase regulatory domain-like"/>
    <property type="match status" value="1"/>
</dbReference>
<protein>
    <submittedName>
        <fullName evidence="2">Carboxypeptidase-like regulatory domain-containing protein</fullName>
    </submittedName>
</protein>
<keyword evidence="2" id="KW-0378">Hydrolase</keyword>
<keyword evidence="1" id="KW-0812">Transmembrane</keyword>
<keyword evidence="1" id="KW-1133">Transmembrane helix</keyword>
<proteinExistence type="predicted"/>
<dbReference type="EMBL" id="CP157484">
    <property type="protein sequence ID" value="XBO41599.1"/>
    <property type="molecule type" value="Genomic_DNA"/>
</dbReference>
<dbReference type="Pfam" id="PF13620">
    <property type="entry name" value="CarboxypepD_reg"/>
    <property type="match status" value="1"/>
</dbReference>
<evidence type="ECO:0000313" key="2">
    <source>
        <dbReference type="EMBL" id="XBO41599.1"/>
    </source>
</evidence>
<keyword evidence="2" id="KW-0121">Carboxypeptidase</keyword>
<name>A0AAU7JNA0_9HYPH</name>